<evidence type="ECO:0000259" key="6">
    <source>
        <dbReference type="Pfam" id="PF00590"/>
    </source>
</evidence>
<dbReference type="AlphaFoldDB" id="A0A0F9XSL2"/>
<keyword evidence="2" id="KW-0698">rRNA processing</keyword>
<dbReference type="InterPro" id="IPR014776">
    <property type="entry name" value="4pyrrole_Mease_sub2"/>
</dbReference>
<evidence type="ECO:0000256" key="2">
    <source>
        <dbReference type="ARBA" id="ARBA00022552"/>
    </source>
</evidence>
<dbReference type="Pfam" id="PF23016">
    <property type="entry name" value="RsmI_C"/>
    <property type="match status" value="1"/>
</dbReference>
<name>A0A0F9XSL2_9ZZZZ</name>
<dbReference type="Gene3D" id="3.40.1010.10">
    <property type="entry name" value="Cobalt-precorrin-4 Transmethylase, Domain 1"/>
    <property type="match status" value="1"/>
</dbReference>
<dbReference type="PANTHER" id="PTHR46111">
    <property type="entry name" value="RIBOSOMAL RNA SMALL SUBUNIT METHYLTRANSFERASE I"/>
    <property type="match status" value="1"/>
</dbReference>
<dbReference type="GO" id="GO:0032259">
    <property type="term" value="P:methylation"/>
    <property type="evidence" value="ECO:0007669"/>
    <property type="project" value="UniProtKB-KW"/>
</dbReference>
<dbReference type="NCBIfam" id="TIGR00096">
    <property type="entry name" value="16S rRNA (cytidine(1402)-2'-O)-methyltransferase"/>
    <property type="match status" value="1"/>
</dbReference>
<dbReference type="Gene3D" id="3.30.950.10">
    <property type="entry name" value="Methyltransferase, Cobalt-precorrin-4 Transmethylase, Domain 2"/>
    <property type="match status" value="1"/>
</dbReference>
<feature type="domain" description="Tetrapyrrole methylase" evidence="6">
    <location>
        <begin position="30"/>
        <end position="232"/>
    </location>
</feature>
<dbReference type="InterPro" id="IPR000878">
    <property type="entry name" value="4pyrrol_Mease"/>
</dbReference>
<dbReference type="HAMAP" id="MF_01877">
    <property type="entry name" value="16SrRNA_methyltr_I"/>
    <property type="match status" value="1"/>
</dbReference>
<dbReference type="InterPro" id="IPR053910">
    <property type="entry name" value="RsmI_HTH"/>
</dbReference>
<evidence type="ECO:0000256" key="5">
    <source>
        <dbReference type="ARBA" id="ARBA00022691"/>
    </source>
</evidence>
<keyword evidence="3" id="KW-0489">Methyltransferase</keyword>
<protein>
    <submittedName>
        <fullName evidence="8">Uncharacterized protein</fullName>
    </submittedName>
</protein>
<evidence type="ECO:0000256" key="3">
    <source>
        <dbReference type="ARBA" id="ARBA00022603"/>
    </source>
</evidence>
<keyword evidence="4" id="KW-0808">Transferase</keyword>
<dbReference type="InterPro" id="IPR035996">
    <property type="entry name" value="4pyrrol_Methylase_sf"/>
</dbReference>
<evidence type="ECO:0000256" key="4">
    <source>
        <dbReference type="ARBA" id="ARBA00022679"/>
    </source>
</evidence>
<dbReference type="EMBL" id="LAZR01000030">
    <property type="protein sequence ID" value="KKO02462.1"/>
    <property type="molecule type" value="Genomic_DNA"/>
</dbReference>
<dbReference type="GO" id="GO:0006364">
    <property type="term" value="P:rRNA processing"/>
    <property type="evidence" value="ECO:0007669"/>
    <property type="project" value="UniProtKB-KW"/>
</dbReference>
<evidence type="ECO:0000313" key="8">
    <source>
        <dbReference type="EMBL" id="KKO02462.1"/>
    </source>
</evidence>
<proteinExistence type="inferred from homology"/>
<dbReference type="InterPro" id="IPR014777">
    <property type="entry name" value="4pyrrole_Mease_sub1"/>
</dbReference>
<evidence type="ECO:0000256" key="1">
    <source>
        <dbReference type="ARBA" id="ARBA00022490"/>
    </source>
</evidence>
<dbReference type="PIRSF" id="PIRSF005917">
    <property type="entry name" value="MTase_YraL"/>
    <property type="match status" value="1"/>
</dbReference>
<feature type="domain" description="RsmI HTH" evidence="7">
    <location>
        <begin position="262"/>
        <end position="300"/>
    </location>
</feature>
<reference evidence="8" key="1">
    <citation type="journal article" date="2015" name="Nature">
        <title>Complex archaea that bridge the gap between prokaryotes and eukaryotes.</title>
        <authorList>
            <person name="Spang A."/>
            <person name="Saw J.H."/>
            <person name="Jorgensen S.L."/>
            <person name="Zaremba-Niedzwiedzka K."/>
            <person name="Martijn J."/>
            <person name="Lind A.E."/>
            <person name="van Eijk R."/>
            <person name="Schleper C."/>
            <person name="Guy L."/>
            <person name="Ettema T.J."/>
        </authorList>
    </citation>
    <scope>NUCLEOTIDE SEQUENCE</scope>
</reference>
<organism evidence="8">
    <name type="scientific">marine sediment metagenome</name>
    <dbReference type="NCBI Taxonomy" id="412755"/>
    <lineage>
        <taxon>unclassified sequences</taxon>
        <taxon>metagenomes</taxon>
        <taxon>ecological metagenomes</taxon>
    </lineage>
</organism>
<dbReference type="PANTHER" id="PTHR46111:SF1">
    <property type="entry name" value="RIBOSOMAL RNA SMALL SUBUNIT METHYLTRANSFERASE I"/>
    <property type="match status" value="1"/>
</dbReference>
<keyword evidence="5" id="KW-0949">S-adenosyl-L-methionine</keyword>
<dbReference type="CDD" id="cd11648">
    <property type="entry name" value="RsmI"/>
    <property type="match status" value="1"/>
</dbReference>
<dbReference type="SUPFAM" id="SSF53790">
    <property type="entry name" value="Tetrapyrrole methylase"/>
    <property type="match status" value="1"/>
</dbReference>
<gene>
    <name evidence="8" type="ORF">LCGC14_0104170</name>
</gene>
<dbReference type="GO" id="GO:0008168">
    <property type="term" value="F:methyltransferase activity"/>
    <property type="evidence" value="ECO:0007669"/>
    <property type="project" value="UniProtKB-KW"/>
</dbReference>
<comment type="caution">
    <text evidence="8">The sequence shown here is derived from an EMBL/GenBank/DDBJ whole genome shotgun (WGS) entry which is preliminary data.</text>
</comment>
<sequence length="304" mass="32182">MAPGTYAPIIESAKGGSSLNYQKIPLAAGLYFVGVPIGTARDITLRALDVLASADVLAAEDTRSLRKLMDIHGVPLNGRRIMALHDHSGNGVQDKLVAAIRDGQSVAYASEAGMPLIADPGFELSRAAGEAGVMLTCAPGPSAVLTALALAGLPTDAFFFAGFLPNAKGARLTALQKLKEVQGTLVFYESPKRVGAMLRDAAQALGGERPAAVCRELTKKFEEIQRGTLDELTERYSGKSPKGEIVVLIDRGRLPSVSESDLTSDLANALETNSMRDAVDMVAQAYDVPRRQVYQAALELGKDT</sequence>
<evidence type="ECO:0000259" key="7">
    <source>
        <dbReference type="Pfam" id="PF23016"/>
    </source>
</evidence>
<accession>A0A0F9XSL2</accession>
<dbReference type="Pfam" id="PF00590">
    <property type="entry name" value="TP_methylase"/>
    <property type="match status" value="1"/>
</dbReference>
<dbReference type="FunFam" id="3.30.950.10:FF:000002">
    <property type="entry name" value="Ribosomal RNA small subunit methyltransferase I"/>
    <property type="match status" value="1"/>
</dbReference>
<keyword evidence="1" id="KW-0963">Cytoplasm</keyword>
<dbReference type="InterPro" id="IPR008189">
    <property type="entry name" value="rRNA_ssu_MeTfrase_I"/>
</dbReference>